<dbReference type="Pfam" id="PF02014">
    <property type="entry name" value="Reeler"/>
    <property type="match status" value="1"/>
</dbReference>
<organism evidence="2 3">
    <name type="scientific">Pocillopora meandrina</name>
    <dbReference type="NCBI Taxonomy" id="46732"/>
    <lineage>
        <taxon>Eukaryota</taxon>
        <taxon>Metazoa</taxon>
        <taxon>Cnidaria</taxon>
        <taxon>Anthozoa</taxon>
        <taxon>Hexacorallia</taxon>
        <taxon>Scleractinia</taxon>
        <taxon>Astrocoeniina</taxon>
        <taxon>Pocilloporidae</taxon>
        <taxon>Pocillopora</taxon>
    </lineage>
</organism>
<gene>
    <name evidence="2" type="ORF">PMEA_00033555</name>
</gene>
<accession>A0AAU9W409</accession>
<evidence type="ECO:0000259" key="1">
    <source>
        <dbReference type="Pfam" id="PF02014"/>
    </source>
</evidence>
<proteinExistence type="predicted"/>
<keyword evidence="3" id="KW-1185">Reference proteome</keyword>
<reference evidence="2 3" key="1">
    <citation type="submission" date="2022-05" db="EMBL/GenBank/DDBJ databases">
        <authorList>
            <consortium name="Genoscope - CEA"/>
            <person name="William W."/>
        </authorList>
    </citation>
    <scope>NUCLEOTIDE SEQUENCE [LARGE SCALE GENOMIC DNA]</scope>
</reference>
<dbReference type="InterPro" id="IPR002861">
    <property type="entry name" value="Reeler_dom"/>
</dbReference>
<dbReference type="CDD" id="cd08544">
    <property type="entry name" value="Reeler"/>
    <property type="match status" value="1"/>
</dbReference>
<dbReference type="Proteomes" id="UP001159428">
    <property type="component" value="Unassembled WGS sequence"/>
</dbReference>
<dbReference type="InterPro" id="IPR042307">
    <property type="entry name" value="Reeler_sf"/>
</dbReference>
<dbReference type="AlphaFoldDB" id="A0AAU9W409"/>
<protein>
    <recommendedName>
        <fullName evidence="1">Reelin domain-containing protein</fullName>
    </recommendedName>
</protein>
<feature type="non-terminal residue" evidence="2">
    <location>
        <position position="1"/>
    </location>
</feature>
<dbReference type="Gene3D" id="2.60.40.4060">
    <property type="entry name" value="Reeler domain"/>
    <property type="match status" value="1"/>
</dbReference>
<evidence type="ECO:0000313" key="3">
    <source>
        <dbReference type="Proteomes" id="UP001159428"/>
    </source>
</evidence>
<sequence length="264" mass="29330">TESRKTPLEFNLGSVAQTLSVGLEFSLDIFIAFQFLCNQNGSSRCTGSVFASSGVHHTIFHIDQVKAEVRLPCGMVKDWFPSGTKPQNSQPPYLLHITDPDGRSVYNNLYMDKPHYGPGQRTYTITLNGTRSGNMTQNFTGFMLYAYNEFDDEDSGDFLSPLPAGVSKRECLFNDTGQFIEALENSTNSMYWHSIQIKWRLPKESISGKITISASVVKEDGIFWDGISGTSVILVAPTVSLETNMDVLFANVQVSMDCKNHPGR</sequence>
<feature type="domain" description="Reelin" evidence="1">
    <location>
        <begin position="102"/>
        <end position="224"/>
    </location>
</feature>
<name>A0AAU9W409_9CNID</name>
<dbReference type="EMBL" id="CALNXJ010000008">
    <property type="protein sequence ID" value="CAH3045445.1"/>
    <property type="molecule type" value="Genomic_DNA"/>
</dbReference>
<comment type="caution">
    <text evidence="2">The sequence shown here is derived from an EMBL/GenBank/DDBJ whole genome shotgun (WGS) entry which is preliminary data.</text>
</comment>
<evidence type="ECO:0000313" key="2">
    <source>
        <dbReference type="EMBL" id="CAH3045445.1"/>
    </source>
</evidence>